<accession>U6JW49</accession>
<dbReference type="OrthoDB" id="10325313at2759"/>
<dbReference type="AlphaFoldDB" id="U6JW49"/>
<evidence type="ECO:0000313" key="4">
    <source>
        <dbReference type="Proteomes" id="UP000030744"/>
    </source>
</evidence>
<dbReference type="EMBL" id="HG680144">
    <property type="protein sequence ID" value="CDJ27743.1"/>
    <property type="molecule type" value="Genomic_DNA"/>
</dbReference>
<proteinExistence type="predicted"/>
<evidence type="ECO:0000256" key="1">
    <source>
        <dbReference type="SAM" id="MobiDB-lite"/>
    </source>
</evidence>
<feature type="compositionally biased region" description="Pro residues" evidence="1">
    <location>
        <begin position="98"/>
        <end position="112"/>
    </location>
</feature>
<name>U6JW49_9EIME</name>
<keyword evidence="2" id="KW-1133">Transmembrane helix</keyword>
<keyword evidence="4" id="KW-1185">Reference proteome</keyword>
<feature type="region of interest" description="Disordered" evidence="1">
    <location>
        <begin position="213"/>
        <end position="259"/>
    </location>
</feature>
<feature type="transmembrane region" description="Helical" evidence="2">
    <location>
        <begin position="300"/>
        <end position="319"/>
    </location>
</feature>
<keyword evidence="2" id="KW-0472">Membrane</keyword>
<feature type="compositionally biased region" description="Low complexity" evidence="1">
    <location>
        <begin position="184"/>
        <end position="193"/>
    </location>
</feature>
<gene>
    <name evidence="3" type="ORF">EMH_0034420</name>
</gene>
<feature type="compositionally biased region" description="Basic and acidic residues" evidence="1">
    <location>
        <begin position="245"/>
        <end position="256"/>
    </location>
</feature>
<sequence length="321" mass="34435">MSETRAVEFLQQRSGDDMFNAVRMQHSVICELQSENARLKSEKMEQKRHFKAAIQHRDSVIKRLGTANSTSPAHPITATTARGSNLPSASQQRAVLPAAPPPRAIAPGTPPTRPRRNDTTASSNRELRQAGQRRRRGTDTLAAPPRTGTAIAGSRPPATPDRSQHGSRAPAIAHSSSRRPARQSSDSSGAVTASSSAAYPKASRLLSGCCAATCSSTGGSSRTTVRVPERAAKPAAKSRRGAQLTDRRGETHDHHTSWHRAANARYEAQNMREYEFYRISMDAGFTDRGCASQSASPGVSLGPVIGLLLVAAIFWAVLLRG</sequence>
<organism evidence="3 4">
    <name type="scientific">Eimeria mitis</name>
    <dbReference type="NCBI Taxonomy" id="44415"/>
    <lineage>
        <taxon>Eukaryota</taxon>
        <taxon>Sar</taxon>
        <taxon>Alveolata</taxon>
        <taxon>Apicomplexa</taxon>
        <taxon>Conoidasida</taxon>
        <taxon>Coccidia</taxon>
        <taxon>Eucoccidiorida</taxon>
        <taxon>Eimeriorina</taxon>
        <taxon>Eimeriidae</taxon>
        <taxon>Eimeria</taxon>
    </lineage>
</organism>
<protein>
    <submittedName>
        <fullName evidence="3">Uncharacterized protein</fullName>
    </submittedName>
</protein>
<dbReference type="VEuPathDB" id="ToxoDB:EMH_0034420"/>
<feature type="compositionally biased region" description="Low complexity" evidence="1">
    <location>
        <begin position="213"/>
        <end position="226"/>
    </location>
</feature>
<reference evidence="3" key="1">
    <citation type="submission" date="2013-10" db="EMBL/GenBank/DDBJ databases">
        <title>Genomic analysis of the causative agents of coccidiosis in chickens.</title>
        <authorList>
            <person name="Reid A.J."/>
            <person name="Blake D."/>
            <person name="Billington K."/>
            <person name="Browne H."/>
            <person name="Dunn M."/>
            <person name="Hung S."/>
            <person name="Kawahara F."/>
            <person name="Miranda-Saavedra D."/>
            <person name="Mourier T."/>
            <person name="Nagra H."/>
            <person name="Otto T.D."/>
            <person name="Rawlings N."/>
            <person name="Sanchez A."/>
            <person name="Sanders M."/>
            <person name="Subramaniam C."/>
            <person name="Tay Y."/>
            <person name="Dear P."/>
            <person name="Doerig C."/>
            <person name="Gruber A."/>
            <person name="Parkinson J."/>
            <person name="Shirley M."/>
            <person name="Wan K.L."/>
            <person name="Berriman M."/>
            <person name="Tomley F."/>
            <person name="Pain A."/>
        </authorList>
    </citation>
    <scope>NUCLEOTIDE SEQUENCE [LARGE SCALE GENOMIC DNA]</scope>
    <source>
        <strain evidence="3">Houghton</strain>
    </source>
</reference>
<dbReference type="GeneID" id="25378237"/>
<dbReference type="Proteomes" id="UP000030744">
    <property type="component" value="Unassembled WGS sequence"/>
</dbReference>
<reference evidence="3" key="2">
    <citation type="submission" date="2013-10" db="EMBL/GenBank/DDBJ databases">
        <authorList>
            <person name="Aslett M."/>
        </authorList>
    </citation>
    <scope>NUCLEOTIDE SEQUENCE [LARGE SCALE GENOMIC DNA]</scope>
    <source>
        <strain evidence="3">Houghton</strain>
    </source>
</reference>
<keyword evidence="2" id="KW-0812">Transmembrane</keyword>
<feature type="compositionally biased region" description="Polar residues" evidence="1">
    <location>
        <begin position="66"/>
        <end position="93"/>
    </location>
</feature>
<dbReference type="RefSeq" id="XP_013350321.1">
    <property type="nucleotide sequence ID" value="XM_013494867.1"/>
</dbReference>
<evidence type="ECO:0000256" key="2">
    <source>
        <dbReference type="SAM" id="Phobius"/>
    </source>
</evidence>
<feature type="region of interest" description="Disordered" evidence="1">
    <location>
        <begin position="66"/>
        <end position="193"/>
    </location>
</feature>
<evidence type="ECO:0000313" key="3">
    <source>
        <dbReference type="EMBL" id="CDJ27743.1"/>
    </source>
</evidence>